<protein>
    <submittedName>
        <fullName evidence="1">Uncharacterized protein</fullName>
    </submittedName>
</protein>
<keyword evidence="2" id="KW-1185">Reference proteome</keyword>
<comment type="caution">
    <text evidence="1">The sequence shown here is derived from an EMBL/GenBank/DDBJ whole genome shotgun (WGS) entry which is preliminary data.</text>
</comment>
<dbReference type="EMBL" id="BPVZ01000041">
    <property type="protein sequence ID" value="GKV14796.1"/>
    <property type="molecule type" value="Genomic_DNA"/>
</dbReference>
<evidence type="ECO:0000313" key="1">
    <source>
        <dbReference type="EMBL" id="GKV14796.1"/>
    </source>
</evidence>
<accession>A0AAV5JPZ9</accession>
<name>A0AAV5JPZ9_9ROSI</name>
<reference evidence="1 2" key="1">
    <citation type="journal article" date="2021" name="Commun. Biol.">
        <title>The genome of Shorea leprosula (Dipterocarpaceae) highlights the ecological relevance of drought in aseasonal tropical rainforests.</title>
        <authorList>
            <person name="Ng K.K.S."/>
            <person name="Kobayashi M.J."/>
            <person name="Fawcett J.A."/>
            <person name="Hatakeyama M."/>
            <person name="Paape T."/>
            <person name="Ng C.H."/>
            <person name="Ang C.C."/>
            <person name="Tnah L.H."/>
            <person name="Lee C.T."/>
            <person name="Nishiyama T."/>
            <person name="Sese J."/>
            <person name="O'Brien M.J."/>
            <person name="Copetti D."/>
            <person name="Mohd Noor M.I."/>
            <person name="Ong R.C."/>
            <person name="Putra M."/>
            <person name="Sireger I.Z."/>
            <person name="Indrioko S."/>
            <person name="Kosugi Y."/>
            <person name="Izuno A."/>
            <person name="Isagi Y."/>
            <person name="Lee S.L."/>
            <person name="Shimizu K.K."/>
        </authorList>
    </citation>
    <scope>NUCLEOTIDE SEQUENCE [LARGE SCALE GENOMIC DNA]</scope>
    <source>
        <strain evidence="1">214</strain>
    </source>
</reference>
<sequence>MLTVTIADDAVISAFSLLGTCGATPEEVSRRQPLVLGMLVNCPVEVPLALNQQKSDYCLCLAIHALQTGILEVCLKR</sequence>
<dbReference type="AlphaFoldDB" id="A0AAV5JPZ9"/>
<organism evidence="1 2">
    <name type="scientific">Rubroshorea leprosula</name>
    <dbReference type="NCBI Taxonomy" id="152421"/>
    <lineage>
        <taxon>Eukaryota</taxon>
        <taxon>Viridiplantae</taxon>
        <taxon>Streptophyta</taxon>
        <taxon>Embryophyta</taxon>
        <taxon>Tracheophyta</taxon>
        <taxon>Spermatophyta</taxon>
        <taxon>Magnoliopsida</taxon>
        <taxon>eudicotyledons</taxon>
        <taxon>Gunneridae</taxon>
        <taxon>Pentapetalae</taxon>
        <taxon>rosids</taxon>
        <taxon>malvids</taxon>
        <taxon>Malvales</taxon>
        <taxon>Dipterocarpaceae</taxon>
        <taxon>Rubroshorea</taxon>
    </lineage>
</organism>
<proteinExistence type="predicted"/>
<dbReference type="Proteomes" id="UP001054252">
    <property type="component" value="Unassembled WGS sequence"/>
</dbReference>
<evidence type="ECO:0000313" key="2">
    <source>
        <dbReference type="Proteomes" id="UP001054252"/>
    </source>
</evidence>
<gene>
    <name evidence="1" type="ORF">SLEP1_g25614</name>
</gene>